<reference evidence="2" key="1">
    <citation type="journal article" date="2020" name="Stud. Mycol.">
        <title>101 Dothideomycetes genomes: a test case for predicting lifestyles and emergence of pathogens.</title>
        <authorList>
            <person name="Haridas S."/>
            <person name="Albert R."/>
            <person name="Binder M."/>
            <person name="Bloem J."/>
            <person name="Labutti K."/>
            <person name="Salamov A."/>
            <person name="Andreopoulos B."/>
            <person name="Baker S."/>
            <person name="Barry K."/>
            <person name="Bills G."/>
            <person name="Bluhm B."/>
            <person name="Cannon C."/>
            <person name="Castanera R."/>
            <person name="Culley D."/>
            <person name="Daum C."/>
            <person name="Ezra D."/>
            <person name="Gonzalez J."/>
            <person name="Henrissat B."/>
            <person name="Kuo A."/>
            <person name="Liang C."/>
            <person name="Lipzen A."/>
            <person name="Lutzoni F."/>
            <person name="Magnuson J."/>
            <person name="Mondo S."/>
            <person name="Nolan M."/>
            <person name="Ohm R."/>
            <person name="Pangilinan J."/>
            <person name="Park H.-J."/>
            <person name="Ramirez L."/>
            <person name="Alfaro M."/>
            <person name="Sun H."/>
            <person name="Tritt A."/>
            <person name="Yoshinaga Y."/>
            <person name="Zwiers L.-H."/>
            <person name="Turgeon B."/>
            <person name="Goodwin S."/>
            <person name="Spatafora J."/>
            <person name="Crous P."/>
            <person name="Grigoriev I."/>
        </authorList>
    </citation>
    <scope>NUCLEOTIDE SEQUENCE</scope>
    <source>
        <strain evidence="2">CBS 123094</strain>
    </source>
</reference>
<sequence>MDVWSSGGFRRGRGARAAVLRIPFLLWSGMQRVGGPRGYMEAKTRAARVLDDSALSLATLFTRTQAVTSSGARHRTATAALCFSACSGTGQRRAHRGHLLRRGAAPSRGQPPCCARCGQPATTPDFAALPVLPGAEWFPAACPLPVHCPPSASQSVAGRITEAQGCSTHWARRAQSSLRGAPGRDRRDAKAAPNTQPGGPSGADAPCTRRAANPSLSSAVSVLIAHAAKRPALWRRSSESRPRRSALVFAARAVIGAAPTAPAVVAPRSMRCACTYASLLAVLTTHGALNISRCSHISTRAASPLSRSESVVVPSPLSPARDS</sequence>
<name>A0A6A5X168_9PLEO</name>
<evidence type="ECO:0000313" key="2">
    <source>
        <dbReference type="EMBL" id="KAF2005245.1"/>
    </source>
</evidence>
<evidence type="ECO:0000256" key="1">
    <source>
        <dbReference type="SAM" id="MobiDB-lite"/>
    </source>
</evidence>
<proteinExistence type="predicted"/>
<keyword evidence="3" id="KW-1185">Reference proteome</keyword>
<dbReference type="Proteomes" id="UP000799779">
    <property type="component" value="Unassembled WGS sequence"/>
</dbReference>
<feature type="region of interest" description="Disordered" evidence="1">
    <location>
        <begin position="171"/>
        <end position="208"/>
    </location>
</feature>
<organism evidence="2 3">
    <name type="scientific">Amniculicola lignicola CBS 123094</name>
    <dbReference type="NCBI Taxonomy" id="1392246"/>
    <lineage>
        <taxon>Eukaryota</taxon>
        <taxon>Fungi</taxon>
        <taxon>Dikarya</taxon>
        <taxon>Ascomycota</taxon>
        <taxon>Pezizomycotina</taxon>
        <taxon>Dothideomycetes</taxon>
        <taxon>Pleosporomycetidae</taxon>
        <taxon>Pleosporales</taxon>
        <taxon>Amniculicolaceae</taxon>
        <taxon>Amniculicola</taxon>
    </lineage>
</organism>
<protein>
    <submittedName>
        <fullName evidence="2">Uncharacterized protein</fullName>
    </submittedName>
</protein>
<evidence type="ECO:0000313" key="3">
    <source>
        <dbReference type="Proteomes" id="UP000799779"/>
    </source>
</evidence>
<gene>
    <name evidence="2" type="ORF">P154DRAFT_611778</name>
</gene>
<accession>A0A6A5X168</accession>
<dbReference type="EMBL" id="ML977564">
    <property type="protein sequence ID" value="KAF2005245.1"/>
    <property type="molecule type" value="Genomic_DNA"/>
</dbReference>
<dbReference type="AlphaFoldDB" id="A0A6A5X168"/>